<gene>
    <name evidence="1" type="ORF">F4821DRAFT_77671</name>
</gene>
<dbReference type="EMBL" id="MU394281">
    <property type="protein sequence ID" value="KAI6093237.1"/>
    <property type="molecule type" value="Genomic_DNA"/>
</dbReference>
<evidence type="ECO:0000313" key="2">
    <source>
        <dbReference type="Proteomes" id="UP001497680"/>
    </source>
</evidence>
<proteinExistence type="predicted"/>
<keyword evidence="2" id="KW-1185">Reference proteome</keyword>
<name>A0ACC0DLK2_9PEZI</name>
<accession>A0ACC0DLK2</accession>
<reference evidence="1 2" key="1">
    <citation type="journal article" date="2022" name="New Phytol.">
        <title>Ecological generalism drives hyperdiversity of secondary metabolite gene clusters in xylarialean endophytes.</title>
        <authorList>
            <person name="Franco M.E.E."/>
            <person name="Wisecaver J.H."/>
            <person name="Arnold A.E."/>
            <person name="Ju Y.M."/>
            <person name="Slot J.C."/>
            <person name="Ahrendt S."/>
            <person name="Moore L.P."/>
            <person name="Eastman K.E."/>
            <person name="Scott K."/>
            <person name="Konkel Z."/>
            <person name="Mondo S.J."/>
            <person name="Kuo A."/>
            <person name="Hayes R.D."/>
            <person name="Haridas S."/>
            <person name="Andreopoulos B."/>
            <person name="Riley R."/>
            <person name="LaButti K."/>
            <person name="Pangilinan J."/>
            <person name="Lipzen A."/>
            <person name="Amirebrahimi M."/>
            <person name="Yan J."/>
            <person name="Adam C."/>
            <person name="Keymanesh K."/>
            <person name="Ng V."/>
            <person name="Louie K."/>
            <person name="Northen T."/>
            <person name="Drula E."/>
            <person name="Henrissat B."/>
            <person name="Hsieh H.M."/>
            <person name="Youens-Clark K."/>
            <person name="Lutzoni F."/>
            <person name="Miadlikowska J."/>
            <person name="Eastwood D.C."/>
            <person name="Hamelin R.C."/>
            <person name="Grigoriev I.V."/>
            <person name="U'Ren J.M."/>
        </authorList>
    </citation>
    <scope>NUCLEOTIDE SEQUENCE [LARGE SCALE GENOMIC DNA]</scope>
    <source>
        <strain evidence="1 2">ER1909</strain>
    </source>
</reference>
<evidence type="ECO:0000313" key="1">
    <source>
        <dbReference type="EMBL" id="KAI6093237.1"/>
    </source>
</evidence>
<organism evidence="1 2">
    <name type="scientific">Hypoxylon rubiginosum</name>
    <dbReference type="NCBI Taxonomy" id="110542"/>
    <lineage>
        <taxon>Eukaryota</taxon>
        <taxon>Fungi</taxon>
        <taxon>Dikarya</taxon>
        <taxon>Ascomycota</taxon>
        <taxon>Pezizomycotina</taxon>
        <taxon>Sordariomycetes</taxon>
        <taxon>Xylariomycetidae</taxon>
        <taxon>Xylariales</taxon>
        <taxon>Hypoxylaceae</taxon>
        <taxon>Hypoxylon</taxon>
    </lineage>
</organism>
<protein>
    <submittedName>
        <fullName evidence="1">Uncharacterized protein</fullName>
    </submittedName>
</protein>
<dbReference type="Proteomes" id="UP001497680">
    <property type="component" value="Unassembled WGS sequence"/>
</dbReference>
<comment type="caution">
    <text evidence="1">The sequence shown here is derived from an EMBL/GenBank/DDBJ whole genome shotgun (WGS) entry which is preliminary data.</text>
</comment>
<sequence>MPRKFRSIASTLAPCFPDDDLRHTADTADTADSADKKPREKDVASQEEVQSFVAGAFSPDRILGNDAKYAKFDLEIQRPFRADNLEIQHPFQGRKARFLVNDLEEDFENAYQNVQVYWFTMIRRAAFTLEEKFKISKYGSIRHSIGLRARHKPALQTLYDKLKCDFEPLVTFCKPGKFPRLYGEGNYRYAIQIEYHPEEKKRLKKAIGSRVDLDPEDVFTDPRSWVYNDDPSFTIDIDFADEDEHTNSDKTCVAFVNFLSCM</sequence>